<accession>M2C3A2</accession>
<protein>
    <recommendedName>
        <fullName evidence="2">Minor capsid protein</fullName>
    </recommendedName>
</protein>
<comment type="caution">
    <text evidence="1">The sequence shown here is derived from an EMBL/GenBank/DDBJ whole genome shotgun (WGS) entry which is preliminary data.</text>
</comment>
<dbReference type="InterPro" id="IPR024411">
    <property type="entry name" value="Tail_terminator_phage"/>
</dbReference>
<dbReference type="AlphaFoldDB" id="M2C3A2"/>
<dbReference type="Pfam" id="PF12691">
    <property type="entry name" value="Phage_tail_terminator_6"/>
    <property type="match status" value="1"/>
</dbReference>
<reference evidence="1" key="1">
    <citation type="submission" date="2012-01" db="EMBL/GenBank/DDBJ databases">
        <title>The Genome Sequence of Treponema denticola H1-T.</title>
        <authorList>
            <consortium name="The Broad Institute Genome Sequencing Platform"/>
            <person name="Earl A."/>
            <person name="Ward D."/>
            <person name="Feldgarden M."/>
            <person name="Gevers D."/>
            <person name="Blanton J.M."/>
            <person name="Fenno C.J."/>
            <person name="Baranova O.V."/>
            <person name="Mathney J."/>
            <person name="Dewhirst F.E."/>
            <person name="Izard J."/>
            <person name="Young S.K."/>
            <person name="Zeng Q."/>
            <person name="Gargeya S."/>
            <person name="Fitzgerald M."/>
            <person name="Haas B."/>
            <person name="Abouelleil A."/>
            <person name="Alvarado L."/>
            <person name="Arachchi H.M."/>
            <person name="Berlin A."/>
            <person name="Chapman S.B."/>
            <person name="Gearin G."/>
            <person name="Goldberg J."/>
            <person name="Griggs A."/>
            <person name="Gujja S."/>
            <person name="Hansen M."/>
            <person name="Heiman D."/>
            <person name="Howarth C."/>
            <person name="Larimer J."/>
            <person name="Lui A."/>
            <person name="MacDonald P.J.P."/>
            <person name="McCowen C."/>
            <person name="Montmayeur A."/>
            <person name="Murphy C."/>
            <person name="Neiman D."/>
            <person name="Pearson M."/>
            <person name="Priest M."/>
            <person name="Roberts A."/>
            <person name="Saif S."/>
            <person name="Shea T."/>
            <person name="Sisk P."/>
            <person name="Stolte C."/>
            <person name="Sykes S."/>
            <person name="Wortman J."/>
            <person name="Nusbaum C."/>
            <person name="Birren B."/>
        </authorList>
    </citation>
    <scope>NUCLEOTIDE SEQUENCE [LARGE SCALE GENOMIC DNA]</scope>
    <source>
        <strain evidence="1">H1-T</strain>
    </source>
</reference>
<sequence length="134" mass="14854">MTKSNIAEVVSEWAEKALQLPFTIYCDLIPTADADGACVRHDPSPAAEKRFSDGSRYVSRNLTFYVRMKNAEQARELSQQITDKLDGATVTSPDGLEIDCEARTLSQYIDTDSKGLTTYAAAIKCDYYEPAETN</sequence>
<evidence type="ECO:0000313" key="1">
    <source>
        <dbReference type="EMBL" id="EMB28158.1"/>
    </source>
</evidence>
<gene>
    <name evidence="1" type="ORF">HMPREF9725_02588</name>
</gene>
<organism evidence="1">
    <name type="scientific">Treponema denticola H1-T</name>
    <dbReference type="NCBI Taxonomy" id="999431"/>
    <lineage>
        <taxon>Bacteria</taxon>
        <taxon>Pseudomonadati</taxon>
        <taxon>Spirochaetota</taxon>
        <taxon>Spirochaetia</taxon>
        <taxon>Spirochaetales</taxon>
        <taxon>Treponemataceae</taxon>
        <taxon>Treponema</taxon>
    </lineage>
</organism>
<dbReference type="PATRIC" id="fig|999431.4.peg.2682"/>
<dbReference type="HOGENOM" id="CLU_1947897_0_0_12"/>
<name>M2C3A2_TREDN</name>
<dbReference type="EMBL" id="AGDW01000025">
    <property type="protein sequence ID" value="EMB28158.1"/>
    <property type="molecule type" value="Genomic_DNA"/>
</dbReference>
<evidence type="ECO:0008006" key="2">
    <source>
        <dbReference type="Google" id="ProtNLM"/>
    </source>
</evidence>
<proteinExistence type="predicted"/>
<dbReference type="RefSeq" id="WP_002689769.1">
    <property type="nucleotide sequence ID" value="NZ_CM001794.1"/>
</dbReference>
<dbReference type="Proteomes" id="UP000011708">
    <property type="component" value="Chromosome"/>
</dbReference>